<dbReference type="EMBL" id="JBHSDH010000013">
    <property type="protein sequence ID" value="MFC4293389.1"/>
    <property type="molecule type" value="Genomic_DNA"/>
</dbReference>
<evidence type="ECO:0000259" key="5">
    <source>
        <dbReference type="SMART" id="SM00642"/>
    </source>
</evidence>
<dbReference type="SUPFAM" id="SSF51011">
    <property type="entry name" value="Glycosyl hydrolase domain"/>
    <property type="match status" value="1"/>
</dbReference>
<keyword evidence="6" id="KW-0378">Hydrolase</keyword>
<evidence type="ECO:0000313" key="6">
    <source>
        <dbReference type="EMBL" id="MFC4293389.1"/>
    </source>
</evidence>
<feature type="domain" description="Glycosyl hydrolase family 13 catalytic" evidence="5">
    <location>
        <begin position="61"/>
        <end position="463"/>
    </location>
</feature>
<sequence length="576" mass="64058">MTKNRLSVSCIIALGLAAAGLAGCAAPNNAAPASASAPAAATAAPAIYGTDNAFASEAIYFLLTDRFVDGDPSNNQVDQGKPNFKTFDRNLPGPDGQYDNIGYLGGDFKGIVDNADYIAEMGFTALWTTPIVDNPDAAYSGSEEVKFGSGYQDGGKTGYHGYWAVNFYKVDEHLPSPGLQFQDFTKELRDKHGLKYILDIVANHGSPSYTMPVSQPEFGKLYDGEGRLVADHQNLHPEKLDPNNPLHRFFNRTPGLATLSDLDPDNPDVMDYLMGSYEQWLDQGVYALRIDTFKEQPHYFWKKLGDRIRAKRPDIFMFGESFSFDANFLGEHTQPENGGFSVLDFPGRAAMKEVFENPNSNYSELQSYLHLTDKVYRNPYELVTFYDNHDMSRLNASDEGFIDVNNWLFTSRGIPAIYYGSETGFMRGTAEHFGNRNYYGQERIDAGRNHPIRQNMMKIANLRKALVSLQKGVQLNVDFSGQFANFYRIYQKDGVNEIALVMLNKGDAAKYVTLDDMVEPGQWRDAFTGEKLTVAADQTSFSAEVPAHGVRVFVKNTPLVNKDIMAQAAQLAKAVQ</sequence>
<dbReference type="Gene3D" id="3.20.20.80">
    <property type="entry name" value="Glycosidases"/>
    <property type="match status" value="1"/>
</dbReference>
<dbReference type="PANTHER" id="PTHR10357">
    <property type="entry name" value="ALPHA-AMYLASE FAMILY MEMBER"/>
    <property type="match status" value="1"/>
</dbReference>
<evidence type="ECO:0000256" key="2">
    <source>
        <dbReference type="ARBA" id="ARBA00022723"/>
    </source>
</evidence>
<keyword evidence="7" id="KW-1185">Reference proteome</keyword>
<dbReference type="PANTHER" id="PTHR10357:SF215">
    <property type="entry name" value="ALPHA-AMYLASE 1"/>
    <property type="match status" value="1"/>
</dbReference>
<dbReference type="Gene3D" id="2.60.40.1180">
    <property type="entry name" value="Golgi alpha-mannosidase II"/>
    <property type="match status" value="1"/>
</dbReference>
<dbReference type="InterPro" id="IPR006047">
    <property type="entry name" value="GH13_cat_dom"/>
</dbReference>
<dbReference type="SUPFAM" id="SSF51445">
    <property type="entry name" value="(Trans)glycosidases"/>
    <property type="match status" value="1"/>
</dbReference>
<dbReference type="InterPro" id="IPR017853">
    <property type="entry name" value="GH"/>
</dbReference>
<dbReference type="GO" id="GO:0016787">
    <property type="term" value="F:hydrolase activity"/>
    <property type="evidence" value="ECO:0007669"/>
    <property type="project" value="UniProtKB-KW"/>
</dbReference>
<dbReference type="InterPro" id="IPR013780">
    <property type="entry name" value="Glyco_hydro_b"/>
</dbReference>
<reference evidence="7" key="1">
    <citation type="journal article" date="2019" name="Int. J. Syst. Evol. Microbiol.">
        <title>The Global Catalogue of Microorganisms (GCM) 10K type strain sequencing project: providing services to taxonomists for standard genome sequencing and annotation.</title>
        <authorList>
            <consortium name="The Broad Institute Genomics Platform"/>
            <consortium name="The Broad Institute Genome Sequencing Center for Infectious Disease"/>
            <person name="Wu L."/>
            <person name="Ma J."/>
        </authorList>
    </citation>
    <scope>NUCLEOTIDE SEQUENCE [LARGE SCALE GENOMIC DNA]</scope>
    <source>
        <strain evidence="7">CECT 8531</strain>
    </source>
</reference>
<gene>
    <name evidence="6" type="ORF">ACFOWX_13270</name>
</gene>
<organism evidence="6 7">
    <name type="scientific">Sphingorhabdus arenilitoris</name>
    <dbReference type="NCBI Taxonomy" id="1490041"/>
    <lineage>
        <taxon>Bacteria</taxon>
        <taxon>Pseudomonadati</taxon>
        <taxon>Pseudomonadota</taxon>
        <taxon>Alphaproteobacteria</taxon>
        <taxon>Sphingomonadales</taxon>
        <taxon>Sphingomonadaceae</taxon>
        <taxon>Sphingorhabdus</taxon>
    </lineage>
</organism>
<feature type="signal peptide" evidence="4">
    <location>
        <begin position="1"/>
        <end position="30"/>
    </location>
</feature>
<evidence type="ECO:0000256" key="1">
    <source>
        <dbReference type="ARBA" id="ARBA00001913"/>
    </source>
</evidence>
<protein>
    <submittedName>
        <fullName evidence="6">Alpha-amylase family glycosyl hydrolase</fullName>
    </submittedName>
</protein>
<comment type="cofactor">
    <cofactor evidence="1">
        <name>Ca(2+)</name>
        <dbReference type="ChEBI" id="CHEBI:29108"/>
    </cofactor>
</comment>
<keyword evidence="2" id="KW-0479">Metal-binding</keyword>
<evidence type="ECO:0000256" key="4">
    <source>
        <dbReference type="SAM" id="SignalP"/>
    </source>
</evidence>
<dbReference type="Proteomes" id="UP001595887">
    <property type="component" value="Unassembled WGS sequence"/>
</dbReference>
<evidence type="ECO:0000313" key="7">
    <source>
        <dbReference type="Proteomes" id="UP001595887"/>
    </source>
</evidence>
<feature type="chain" id="PRO_5047145957" evidence="4">
    <location>
        <begin position="31"/>
        <end position="576"/>
    </location>
</feature>
<keyword evidence="3 4" id="KW-0732">Signal</keyword>
<dbReference type="CDD" id="cd11339">
    <property type="entry name" value="AmyAc_bac_CMD_like_2"/>
    <property type="match status" value="1"/>
</dbReference>
<name>A0ABV8RKU3_9SPHN</name>
<evidence type="ECO:0000256" key="3">
    <source>
        <dbReference type="ARBA" id="ARBA00022729"/>
    </source>
</evidence>
<comment type="caution">
    <text evidence="6">The sequence shown here is derived from an EMBL/GenBank/DDBJ whole genome shotgun (WGS) entry which is preliminary data.</text>
</comment>
<dbReference type="SMART" id="SM00642">
    <property type="entry name" value="Aamy"/>
    <property type="match status" value="1"/>
</dbReference>
<dbReference type="RefSeq" id="WP_381424898.1">
    <property type="nucleotide sequence ID" value="NZ_JBHSDH010000013.1"/>
</dbReference>
<dbReference type="Pfam" id="PF00128">
    <property type="entry name" value="Alpha-amylase"/>
    <property type="match status" value="1"/>
</dbReference>
<dbReference type="PROSITE" id="PS51257">
    <property type="entry name" value="PROKAR_LIPOPROTEIN"/>
    <property type="match status" value="1"/>
</dbReference>
<proteinExistence type="predicted"/>
<accession>A0ABV8RKU3</accession>